<evidence type="ECO:0000313" key="1">
    <source>
        <dbReference type="EMBL" id="EFX76634.1"/>
    </source>
</evidence>
<dbReference type="AlphaFoldDB" id="E9GVB4"/>
<dbReference type="EMBL" id="GL732567">
    <property type="protein sequence ID" value="EFX76634.1"/>
    <property type="molecule type" value="Genomic_DNA"/>
</dbReference>
<reference evidence="1 2" key="1">
    <citation type="journal article" date="2011" name="Science">
        <title>The ecoresponsive genome of Daphnia pulex.</title>
        <authorList>
            <person name="Colbourne J.K."/>
            <person name="Pfrender M.E."/>
            <person name="Gilbert D."/>
            <person name="Thomas W.K."/>
            <person name="Tucker A."/>
            <person name="Oakley T.H."/>
            <person name="Tokishita S."/>
            <person name="Aerts A."/>
            <person name="Arnold G.J."/>
            <person name="Basu M.K."/>
            <person name="Bauer D.J."/>
            <person name="Caceres C.E."/>
            <person name="Carmel L."/>
            <person name="Casola C."/>
            <person name="Choi J.H."/>
            <person name="Detter J.C."/>
            <person name="Dong Q."/>
            <person name="Dusheyko S."/>
            <person name="Eads B.D."/>
            <person name="Frohlich T."/>
            <person name="Geiler-Samerotte K.A."/>
            <person name="Gerlach D."/>
            <person name="Hatcher P."/>
            <person name="Jogdeo S."/>
            <person name="Krijgsveld J."/>
            <person name="Kriventseva E.V."/>
            <person name="Kultz D."/>
            <person name="Laforsch C."/>
            <person name="Lindquist E."/>
            <person name="Lopez J."/>
            <person name="Manak J.R."/>
            <person name="Muller J."/>
            <person name="Pangilinan J."/>
            <person name="Patwardhan R.P."/>
            <person name="Pitluck S."/>
            <person name="Pritham E.J."/>
            <person name="Rechtsteiner A."/>
            <person name="Rho M."/>
            <person name="Rogozin I.B."/>
            <person name="Sakarya O."/>
            <person name="Salamov A."/>
            <person name="Schaack S."/>
            <person name="Shapiro H."/>
            <person name="Shiga Y."/>
            <person name="Skalitzky C."/>
            <person name="Smith Z."/>
            <person name="Souvorov A."/>
            <person name="Sung W."/>
            <person name="Tang Z."/>
            <person name="Tsuchiya D."/>
            <person name="Tu H."/>
            <person name="Vos H."/>
            <person name="Wang M."/>
            <person name="Wolf Y.I."/>
            <person name="Yamagata H."/>
            <person name="Yamada T."/>
            <person name="Ye Y."/>
            <person name="Shaw J.R."/>
            <person name="Andrews J."/>
            <person name="Crease T.J."/>
            <person name="Tang H."/>
            <person name="Lucas S.M."/>
            <person name="Robertson H.M."/>
            <person name="Bork P."/>
            <person name="Koonin E.V."/>
            <person name="Zdobnov E.M."/>
            <person name="Grigoriev I.V."/>
            <person name="Lynch M."/>
            <person name="Boore J.L."/>
        </authorList>
    </citation>
    <scope>NUCLEOTIDE SEQUENCE [LARGE SCALE GENOMIC DNA]</scope>
</reference>
<name>E9GVB4_DAPPU</name>
<proteinExistence type="predicted"/>
<dbReference type="HOGENOM" id="CLU_2608459_0_0_1"/>
<gene>
    <name evidence="1" type="ORF">DAPPUDRAFT_248838</name>
</gene>
<dbReference type="KEGG" id="dpx:DAPPUDRAFT_248838"/>
<organism evidence="1 2">
    <name type="scientific">Daphnia pulex</name>
    <name type="common">Water flea</name>
    <dbReference type="NCBI Taxonomy" id="6669"/>
    <lineage>
        <taxon>Eukaryota</taxon>
        <taxon>Metazoa</taxon>
        <taxon>Ecdysozoa</taxon>
        <taxon>Arthropoda</taxon>
        <taxon>Crustacea</taxon>
        <taxon>Branchiopoda</taxon>
        <taxon>Diplostraca</taxon>
        <taxon>Cladocera</taxon>
        <taxon>Anomopoda</taxon>
        <taxon>Daphniidae</taxon>
        <taxon>Daphnia</taxon>
    </lineage>
</organism>
<dbReference type="Proteomes" id="UP000000305">
    <property type="component" value="Unassembled WGS sequence"/>
</dbReference>
<sequence length="79" mass="9065">MAYLINFWLAPFFRESKKSCKNDKETQINGQIDLAVHYYIKNEDNKEVVTQYFNSAFPPKASASDLLSKFKESLSGLPV</sequence>
<keyword evidence="2" id="KW-1185">Reference proteome</keyword>
<accession>E9GVB4</accession>
<evidence type="ECO:0000313" key="2">
    <source>
        <dbReference type="Proteomes" id="UP000000305"/>
    </source>
</evidence>
<dbReference type="InParanoid" id="E9GVB4"/>
<protein>
    <submittedName>
        <fullName evidence="1">Uncharacterized protein</fullName>
    </submittedName>
</protein>